<evidence type="ECO:0000256" key="7">
    <source>
        <dbReference type="PROSITE-ProRule" id="PRU00122"/>
    </source>
</evidence>
<evidence type="ECO:0000256" key="8">
    <source>
        <dbReference type="SAM" id="MobiDB-lite"/>
    </source>
</evidence>
<feature type="signal peptide" evidence="9">
    <location>
        <begin position="1"/>
        <end position="30"/>
    </location>
</feature>
<keyword evidence="3" id="KW-0812">Transmembrane</keyword>
<evidence type="ECO:0000256" key="2">
    <source>
        <dbReference type="ARBA" id="ARBA00022536"/>
    </source>
</evidence>
<dbReference type="InterPro" id="IPR008979">
    <property type="entry name" value="Galactose-bd-like_sf"/>
</dbReference>
<evidence type="ECO:0000256" key="9">
    <source>
        <dbReference type="SAM" id="SignalP"/>
    </source>
</evidence>
<dbReference type="Gene3D" id="2.60.120.200">
    <property type="match status" value="2"/>
</dbReference>
<feature type="compositionally biased region" description="Polar residues" evidence="8">
    <location>
        <begin position="60"/>
        <end position="70"/>
    </location>
</feature>
<dbReference type="PROSITE" id="PS50025">
    <property type="entry name" value="LAM_G_DOMAIN"/>
    <property type="match status" value="2"/>
</dbReference>
<dbReference type="GO" id="GO:0016020">
    <property type="term" value="C:membrane"/>
    <property type="evidence" value="ECO:0007669"/>
    <property type="project" value="UniProtKB-SubCell"/>
</dbReference>
<feature type="domain" description="Laminin G" evidence="11">
    <location>
        <begin position="195"/>
        <end position="377"/>
    </location>
</feature>
<dbReference type="InterPro" id="IPR000421">
    <property type="entry name" value="FA58C"/>
</dbReference>
<dbReference type="PROSITE" id="PS50022">
    <property type="entry name" value="FA58C_3"/>
    <property type="match status" value="1"/>
</dbReference>
<protein>
    <submittedName>
        <fullName evidence="12">Contactin-associated protein like 5-4</fullName>
    </submittedName>
</protein>
<dbReference type="FunFam" id="2.60.120.260:FF:000016">
    <property type="entry name" value="Contactin-associated protein-like 4 isoform 1"/>
    <property type="match status" value="1"/>
</dbReference>
<dbReference type="SMART" id="SM00282">
    <property type="entry name" value="LamG"/>
    <property type="match status" value="2"/>
</dbReference>
<dbReference type="Pfam" id="PF00754">
    <property type="entry name" value="F5_F8_type_C"/>
    <property type="match status" value="1"/>
</dbReference>
<dbReference type="PROSITE" id="PS01285">
    <property type="entry name" value="FA58C_1"/>
    <property type="match status" value="1"/>
</dbReference>
<evidence type="ECO:0000259" key="10">
    <source>
        <dbReference type="PROSITE" id="PS50022"/>
    </source>
</evidence>
<keyword evidence="2" id="KW-0245">EGF-like domain</keyword>
<evidence type="ECO:0000256" key="3">
    <source>
        <dbReference type="ARBA" id="ARBA00022692"/>
    </source>
</evidence>
<dbReference type="Pfam" id="PF02210">
    <property type="entry name" value="Laminin_G_2"/>
    <property type="match status" value="2"/>
</dbReference>
<evidence type="ECO:0000256" key="5">
    <source>
        <dbReference type="ARBA" id="ARBA00022989"/>
    </source>
</evidence>
<evidence type="ECO:0000256" key="1">
    <source>
        <dbReference type="ARBA" id="ARBA00004479"/>
    </source>
</evidence>
<sequence>MAASNFSRLKVDRPTLILLVFICFMSSVTAELRKEVHEYGDCKGSYQKPVGVQDGRIPNNAMTASSSNSKRPPWQARVGRSASAWSPSIQNAVQWLQIDLGDYMTVTAVYTQGRQGSDEYVREYFIEYSDDALTWRRYTNQLGIPLMFEGNKNDSALQIRTLTYPIVAKYIRFNPQRWNMVISMRVEIVGCPFVPETASFDGKSFIEFDMSRQSVQTTQDLIELRFKTGRPDGIIMYASGNQGDIIMLEMRRGYLYVKIDLGSTAEEKGLTEVKAGSLLDDNQWHDVVIRRDRNEMRIVVDRLLNEVTTKGLFYRLDLDKKMFIGGVPYFNQEGIAIKYNFVGCVQNVNLNGAKLIRDALSGTVPTISLINNVNRFCNVKSKVPVTFPTLESFIMITSTTGNVVNVDFEFRTYDTDGLLFYHKMSTDAFVKVVIDREGHVRYTVQTEENEVIEDVVRNTDVLSSVDSFTDGLWHGFFFYMDGDKINCTVDRNSKVSQRKLKLTEQSTFYIGGHELYNGFRGCMRSLYVAQRIVDLNQISGKAVVSATIGTCGIRDRYECQP</sequence>
<evidence type="ECO:0000256" key="4">
    <source>
        <dbReference type="ARBA" id="ARBA00022729"/>
    </source>
</evidence>
<dbReference type="Proteomes" id="UP000762676">
    <property type="component" value="Unassembled WGS sequence"/>
</dbReference>
<gene>
    <name evidence="12" type="ORF">ElyMa_003092900</name>
</gene>
<comment type="caution">
    <text evidence="7">Lacks conserved residue(s) required for the propagation of feature annotation.</text>
</comment>
<keyword evidence="4 9" id="KW-0732">Signal</keyword>
<dbReference type="SMART" id="SM00231">
    <property type="entry name" value="FA58C"/>
    <property type="match status" value="1"/>
</dbReference>
<dbReference type="PANTHER" id="PTHR15036">
    <property type="entry name" value="PIKACHURIN-LIKE PROTEIN"/>
    <property type="match status" value="1"/>
</dbReference>
<keyword evidence="13" id="KW-1185">Reference proteome</keyword>
<dbReference type="InterPro" id="IPR013320">
    <property type="entry name" value="ConA-like_dom_sf"/>
</dbReference>
<keyword evidence="5" id="KW-1133">Transmembrane helix</keyword>
<evidence type="ECO:0000313" key="12">
    <source>
        <dbReference type="EMBL" id="GFS11689.1"/>
    </source>
</evidence>
<feature type="domain" description="F5/8 type C" evidence="10">
    <location>
        <begin position="45"/>
        <end position="191"/>
    </location>
</feature>
<evidence type="ECO:0000256" key="6">
    <source>
        <dbReference type="ARBA" id="ARBA00023136"/>
    </source>
</evidence>
<dbReference type="CDD" id="cd00110">
    <property type="entry name" value="LamG"/>
    <property type="match status" value="2"/>
</dbReference>
<accession>A0AAV4IMS9</accession>
<reference evidence="12 13" key="1">
    <citation type="journal article" date="2021" name="Elife">
        <title>Chloroplast acquisition without the gene transfer in kleptoplastic sea slugs, Plakobranchus ocellatus.</title>
        <authorList>
            <person name="Maeda T."/>
            <person name="Takahashi S."/>
            <person name="Yoshida T."/>
            <person name="Shimamura S."/>
            <person name="Takaki Y."/>
            <person name="Nagai Y."/>
            <person name="Toyoda A."/>
            <person name="Suzuki Y."/>
            <person name="Arimoto A."/>
            <person name="Ishii H."/>
            <person name="Satoh N."/>
            <person name="Nishiyama T."/>
            <person name="Hasebe M."/>
            <person name="Maruyama T."/>
            <person name="Minagawa J."/>
            <person name="Obokata J."/>
            <person name="Shigenobu S."/>
        </authorList>
    </citation>
    <scope>NUCLEOTIDE SEQUENCE [LARGE SCALE GENOMIC DNA]</scope>
</reference>
<feature type="region of interest" description="Disordered" evidence="8">
    <location>
        <begin position="53"/>
        <end position="74"/>
    </location>
</feature>
<evidence type="ECO:0000259" key="11">
    <source>
        <dbReference type="PROSITE" id="PS50025"/>
    </source>
</evidence>
<dbReference type="Gene3D" id="2.60.120.260">
    <property type="entry name" value="Galactose-binding domain-like"/>
    <property type="match status" value="1"/>
</dbReference>
<keyword evidence="6" id="KW-0472">Membrane</keyword>
<name>A0AAV4IMS9_9GAST</name>
<dbReference type="EMBL" id="BMAT01006385">
    <property type="protein sequence ID" value="GFS11689.1"/>
    <property type="molecule type" value="Genomic_DNA"/>
</dbReference>
<dbReference type="PROSITE" id="PS01286">
    <property type="entry name" value="FA58C_2"/>
    <property type="match status" value="1"/>
</dbReference>
<dbReference type="AlphaFoldDB" id="A0AAV4IMS9"/>
<dbReference type="InterPro" id="IPR001791">
    <property type="entry name" value="Laminin_G"/>
</dbReference>
<organism evidence="12 13">
    <name type="scientific">Elysia marginata</name>
    <dbReference type="NCBI Taxonomy" id="1093978"/>
    <lineage>
        <taxon>Eukaryota</taxon>
        <taxon>Metazoa</taxon>
        <taxon>Spiralia</taxon>
        <taxon>Lophotrochozoa</taxon>
        <taxon>Mollusca</taxon>
        <taxon>Gastropoda</taxon>
        <taxon>Heterobranchia</taxon>
        <taxon>Euthyneura</taxon>
        <taxon>Panpulmonata</taxon>
        <taxon>Sacoglossa</taxon>
        <taxon>Placobranchoidea</taxon>
        <taxon>Plakobranchidae</taxon>
        <taxon>Elysia</taxon>
    </lineage>
</organism>
<dbReference type="InterPro" id="IPR050372">
    <property type="entry name" value="Neurexin-related_CASP"/>
</dbReference>
<dbReference type="PANTHER" id="PTHR15036:SF49">
    <property type="entry name" value="AXOTACTIN"/>
    <property type="match status" value="1"/>
</dbReference>
<dbReference type="CDD" id="cd00057">
    <property type="entry name" value="FA58C"/>
    <property type="match status" value="1"/>
</dbReference>
<comment type="subcellular location">
    <subcellularLocation>
        <location evidence="1">Membrane</location>
        <topology evidence="1">Single-pass type I membrane protein</topology>
    </subcellularLocation>
</comment>
<dbReference type="SUPFAM" id="SSF49785">
    <property type="entry name" value="Galactose-binding domain-like"/>
    <property type="match status" value="1"/>
</dbReference>
<proteinExistence type="predicted"/>
<feature type="domain" description="Laminin G" evidence="11">
    <location>
        <begin position="383"/>
        <end position="551"/>
    </location>
</feature>
<evidence type="ECO:0000313" key="13">
    <source>
        <dbReference type="Proteomes" id="UP000762676"/>
    </source>
</evidence>
<comment type="caution">
    <text evidence="12">The sequence shown here is derived from an EMBL/GenBank/DDBJ whole genome shotgun (WGS) entry which is preliminary data.</text>
</comment>
<feature type="chain" id="PRO_5043315776" evidence="9">
    <location>
        <begin position="31"/>
        <end position="561"/>
    </location>
</feature>
<dbReference type="SUPFAM" id="SSF49899">
    <property type="entry name" value="Concanavalin A-like lectins/glucanases"/>
    <property type="match status" value="2"/>
</dbReference>